<evidence type="ECO:0000313" key="3">
    <source>
        <dbReference type="EMBL" id="MFG6486217.1"/>
    </source>
</evidence>
<keyword evidence="4" id="KW-1185">Reference proteome</keyword>
<feature type="transmembrane region" description="Helical" evidence="1">
    <location>
        <begin position="78"/>
        <end position="96"/>
    </location>
</feature>
<sequence>MDSLLANPLICKGPLLWQRPEQLLWLLVLAPLVEEWVVRAGLQEALLQRMAPPAGRARLVSVLLASLAFAALHAGRGWGTALMVAPMSLLIGSVYARQRDWRACAALHAAGNLAAWASCRPEFT</sequence>
<dbReference type="EMBL" id="JBIGIC010000002">
    <property type="protein sequence ID" value="MFG6486217.1"/>
    <property type="molecule type" value="Genomic_DNA"/>
</dbReference>
<reference evidence="3 4" key="1">
    <citation type="submission" date="2024-08" db="EMBL/GenBank/DDBJ databases">
        <authorList>
            <person name="Lu H."/>
        </authorList>
    </citation>
    <scope>NUCLEOTIDE SEQUENCE [LARGE SCALE GENOMIC DNA]</scope>
    <source>
        <strain evidence="3 4">BYS78W</strain>
    </source>
</reference>
<comment type="caution">
    <text evidence="3">The sequence shown here is derived from an EMBL/GenBank/DDBJ whole genome shotgun (WGS) entry which is preliminary data.</text>
</comment>
<proteinExistence type="predicted"/>
<keyword evidence="1" id="KW-0812">Transmembrane</keyword>
<evidence type="ECO:0000256" key="1">
    <source>
        <dbReference type="SAM" id="Phobius"/>
    </source>
</evidence>
<keyword evidence="1" id="KW-1133">Transmembrane helix</keyword>
<dbReference type="RefSeq" id="WP_394407206.1">
    <property type="nucleotide sequence ID" value="NZ_JBIGIC010000002.1"/>
</dbReference>
<gene>
    <name evidence="3" type="primary">mrtJ</name>
    <name evidence="3" type="ORF">ACG04R_06000</name>
</gene>
<dbReference type="GO" id="GO:0008233">
    <property type="term" value="F:peptidase activity"/>
    <property type="evidence" value="ECO:0007669"/>
    <property type="project" value="UniProtKB-KW"/>
</dbReference>
<dbReference type="InterPro" id="IPR003675">
    <property type="entry name" value="Rce1/LyrA-like_dom"/>
</dbReference>
<protein>
    <submittedName>
        <fullName evidence="3">JDVT-CTERM system glutamic-type intramembrane protease</fullName>
    </submittedName>
</protein>
<organism evidence="3 4">
    <name type="scientific">Pelomonas candidula</name>
    <dbReference type="NCBI Taxonomy" id="3299025"/>
    <lineage>
        <taxon>Bacteria</taxon>
        <taxon>Pseudomonadati</taxon>
        <taxon>Pseudomonadota</taxon>
        <taxon>Betaproteobacteria</taxon>
        <taxon>Burkholderiales</taxon>
        <taxon>Sphaerotilaceae</taxon>
        <taxon>Roseateles</taxon>
    </lineage>
</organism>
<keyword evidence="3" id="KW-0645">Protease</keyword>
<accession>A0ABW7H9Q0</accession>
<evidence type="ECO:0000259" key="2">
    <source>
        <dbReference type="Pfam" id="PF02517"/>
    </source>
</evidence>
<keyword evidence="3" id="KW-0378">Hydrolase</keyword>
<dbReference type="NCBIfam" id="NF033192">
    <property type="entry name" value="JDVT-CAAX"/>
    <property type="match status" value="1"/>
</dbReference>
<feature type="domain" description="CAAX prenyl protease 2/Lysostaphin resistance protein A-like" evidence="2">
    <location>
        <begin position="22"/>
        <end position="113"/>
    </location>
</feature>
<dbReference type="Pfam" id="PF02517">
    <property type="entry name" value="Rce1-like"/>
    <property type="match status" value="1"/>
</dbReference>
<evidence type="ECO:0000313" key="4">
    <source>
        <dbReference type="Proteomes" id="UP001606134"/>
    </source>
</evidence>
<name>A0ABW7H9Q0_9BURK</name>
<keyword evidence="1" id="KW-0472">Membrane</keyword>
<dbReference type="GO" id="GO:0006508">
    <property type="term" value="P:proteolysis"/>
    <property type="evidence" value="ECO:0007669"/>
    <property type="project" value="UniProtKB-KW"/>
</dbReference>
<dbReference type="Proteomes" id="UP001606134">
    <property type="component" value="Unassembled WGS sequence"/>
</dbReference>